<evidence type="ECO:0000256" key="8">
    <source>
        <dbReference type="SAM" id="MobiDB-lite"/>
    </source>
</evidence>
<dbReference type="InterPro" id="IPR035906">
    <property type="entry name" value="MetI-like_sf"/>
</dbReference>
<name>A0AA38CW05_9MICO</name>
<protein>
    <submittedName>
        <fullName evidence="10">Sugar ABC transporter permease</fullName>
    </submittedName>
</protein>
<dbReference type="Gene3D" id="1.10.3720.10">
    <property type="entry name" value="MetI-like"/>
    <property type="match status" value="1"/>
</dbReference>
<dbReference type="PANTHER" id="PTHR32243:SF18">
    <property type="entry name" value="INNER MEMBRANE ABC TRANSPORTER PERMEASE PROTEIN YCJP"/>
    <property type="match status" value="1"/>
</dbReference>
<dbReference type="AlphaFoldDB" id="A0AA38CW05"/>
<feature type="transmembrane region" description="Helical" evidence="7">
    <location>
        <begin position="202"/>
        <end position="227"/>
    </location>
</feature>
<dbReference type="CDD" id="cd06261">
    <property type="entry name" value="TM_PBP2"/>
    <property type="match status" value="1"/>
</dbReference>
<evidence type="ECO:0000256" key="7">
    <source>
        <dbReference type="RuleBase" id="RU363032"/>
    </source>
</evidence>
<feature type="transmembrane region" description="Helical" evidence="7">
    <location>
        <begin position="94"/>
        <end position="116"/>
    </location>
</feature>
<keyword evidence="3" id="KW-1003">Cell membrane</keyword>
<dbReference type="Pfam" id="PF00528">
    <property type="entry name" value="BPD_transp_1"/>
    <property type="match status" value="1"/>
</dbReference>
<evidence type="ECO:0000256" key="1">
    <source>
        <dbReference type="ARBA" id="ARBA00004651"/>
    </source>
</evidence>
<gene>
    <name evidence="10" type="ORF">GCM10025875_31970</name>
</gene>
<dbReference type="Proteomes" id="UP001157161">
    <property type="component" value="Unassembled WGS sequence"/>
</dbReference>
<keyword evidence="6 7" id="KW-0472">Membrane</keyword>
<accession>A0AA38CW05</accession>
<feature type="transmembrane region" description="Helical" evidence="7">
    <location>
        <begin position="263"/>
        <end position="281"/>
    </location>
</feature>
<feature type="region of interest" description="Disordered" evidence="8">
    <location>
        <begin position="1"/>
        <end position="23"/>
    </location>
</feature>
<evidence type="ECO:0000259" key="9">
    <source>
        <dbReference type="PROSITE" id="PS50928"/>
    </source>
</evidence>
<comment type="caution">
    <text evidence="10">The sequence shown here is derived from an EMBL/GenBank/DDBJ whole genome shotgun (WGS) entry which is preliminary data.</text>
</comment>
<comment type="similarity">
    <text evidence="7">Belongs to the binding-protein-dependent transport system permease family.</text>
</comment>
<feature type="transmembrane region" description="Helical" evidence="7">
    <location>
        <begin position="128"/>
        <end position="152"/>
    </location>
</feature>
<evidence type="ECO:0000256" key="6">
    <source>
        <dbReference type="ARBA" id="ARBA00023136"/>
    </source>
</evidence>
<reference evidence="10" key="1">
    <citation type="journal article" date="2014" name="Int. J. Syst. Evol. Microbiol.">
        <title>Complete genome sequence of Corynebacterium casei LMG S-19264T (=DSM 44701T), isolated from a smear-ripened cheese.</title>
        <authorList>
            <consortium name="US DOE Joint Genome Institute (JGI-PGF)"/>
            <person name="Walter F."/>
            <person name="Albersmeier A."/>
            <person name="Kalinowski J."/>
            <person name="Ruckert C."/>
        </authorList>
    </citation>
    <scope>NUCLEOTIDE SEQUENCE</scope>
    <source>
        <strain evidence="10">NBRC 112290</strain>
    </source>
</reference>
<evidence type="ECO:0000313" key="11">
    <source>
        <dbReference type="Proteomes" id="UP001157161"/>
    </source>
</evidence>
<proteinExistence type="inferred from homology"/>
<feature type="compositionally biased region" description="Polar residues" evidence="8">
    <location>
        <begin position="1"/>
        <end position="17"/>
    </location>
</feature>
<evidence type="ECO:0000256" key="4">
    <source>
        <dbReference type="ARBA" id="ARBA00022692"/>
    </source>
</evidence>
<keyword evidence="2 7" id="KW-0813">Transport</keyword>
<comment type="subcellular location">
    <subcellularLocation>
        <location evidence="1 7">Cell membrane</location>
        <topology evidence="1 7">Multi-pass membrane protein</topology>
    </subcellularLocation>
</comment>
<evidence type="ECO:0000256" key="5">
    <source>
        <dbReference type="ARBA" id="ARBA00022989"/>
    </source>
</evidence>
<keyword evidence="4 7" id="KW-0812">Transmembrane</keyword>
<reference evidence="10" key="2">
    <citation type="submission" date="2023-02" db="EMBL/GenBank/DDBJ databases">
        <authorList>
            <person name="Sun Q."/>
            <person name="Mori K."/>
        </authorList>
    </citation>
    <scope>NUCLEOTIDE SEQUENCE</scope>
    <source>
        <strain evidence="10">NBRC 112290</strain>
    </source>
</reference>
<feature type="transmembrane region" description="Helical" evidence="7">
    <location>
        <begin position="29"/>
        <end position="51"/>
    </location>
</feature>
<dbReference type="GO" id="GO:0055085">
    <property type="term" value="P:transmembrane transport"/>
    <property type="evidence" value="ECO:0007669"/>
    <property type="project" value="InterPro"/>
</dbReference>
<feature type="domain" description="ABC transmembrane type-1" evidence="9">
    <location>
        <begin position="90"/>
        <end position="281"/>
    </location>
</feature>
<sequence>MTAIATSRGRSATTGRPSTGRRSKAAQKVGLWIGLSLGALFAGFPALWMLLSSIKPNTEIFQYPPTFLPDTFTLNAYTGILTNPEKLRFFTNSYTVALTVVALTLFAGIMAGYALSRFQFPLKSLVNTVVISVQAVPPITLLIPYFGLVVWLKLYDTLWALILTYMVATIPYAILMMTGYFNTIPKELDEAVKVDGGSSLRALWQVLVPAARPGIVSVGAYTFMVAWNEFLFALTLTQSRSNRTVPVGIQLLMGEHSFQWSEMMAMSVLGSVPVLVLFLFFQRQFVSGMTAGAVKA</sequence>
<dbReference type="InterPro" id="IPR000515">
    <property type="entry name" value="MetI-like"/>
</dbReference>
<dbReference type="PANTHER" id="PTHR32243">
    <property type="entry name" value="MALTOSE TRANSPORT SYSTEM PERMEASE-RELATED"/>
    <property type="match status" value="1"/>
</dbReference>
<organism evidence="10 11">
    <name type="scientific">Litorihabitans aurantiacus</name>
    <dbReference type="NCBI Taxonomy" id="1930061"/>
    <lineage>
        <taxon>Bacteria</taxon>
        <taxon>Bacillati</taxon>
        <taxon>Actinomycetota</taxon>
        <taxon>Actinomycetes</taxon>
        <taxon>Micrococcales</taxon>
        <taxon>Beutenbergiaceae</taxon>
        <taxon>Litorihabitans</taxon>
    </lineage>
</organism>
<dbReference type="RefSeq" id="WP_284251873.1">
    <property type="nucleotide sequence ID" value="NZ_BSUM01000001.1"/>
</dbReference>
<dbReference type="InterPro" id="IPR050901">
    <property type="entry name" value="BP-dep_ABC_trans_perm"/>
</dbReference>
<evidence type="ECO:0000313" key="10">
    <source>
        <dbReference type="EMBL" id="GMA33205.1"/>
    </source>
</evidence>
<dbReference type="SUPFAM" id="SSF161098">
    <property type="entry name" value="MetI-like"/>
    <property type="match status" value="1"/>
</dbReference>
<keyword evidence="5 7" id="KW-1133">Transmembrane helix</keyword>
<feature type="transmembrane region" description="Helical" evidence="7">
    <location>
        <begin position="158"/>
        <end position="181"/>
    </location>
</feature>
<evidence type="ECO:0000256" key="2">
    <source>
        <dbReference type="ARBA" id="ARBA00022448"/>
    </source>
</evidence>
<evidence type="ECO:0000256" key="3">
    <source>
        <dbReference type="ARBA" id="ARBA00022475"/>
    </source>
</evidence>
<dbReference type="PROSITE" id="PS50928">
    <property type="entry name" value="ABC_TM1"/>
    <property type="match status" value="1"/>
</dbReference>
<dbReference type="EMBL" id="BSUM01000001">
    <property type="protein sequence ID" value="GMA33205.1"/>
    <property type="molecule type" value="Genomic_DNA"/>
</dbReference>
<dbReference type="GO" id="GO:0005886">
    <property type="term" value="C:plasma membrane"/>
    <property type="evidence" value="ECO:0007669"/>
    <property type="project" value="UniProtKB-SubCell"/>
</dbReference>
<keyword evidence="11" id="KW-1185">Reference proteome</keyword>